<organism evidence="1">
    <name type="scientific">marine metagenome</name>
    <dbReference type="NCBI Taxonomy" id="408172"/>
    <lineage>
        <taxon>unclassified sequences</taxon>
        <taxon>metagenomes</taxon>
        <taxon>ecological metagenomes</taxon>
    </lineage>
</organism>
<gene>
    <name evidence="1" type="ORF">METZ01_LOCUS294126</name>
</gene>
<sequence>RKVCIPQDLVLEVFSPKLLQNGRNPLHKMIVEGNTKRFNEYRRKLGNLEGFKYLRAEHGYRLIKSETYSAPRLVLKNSYVVMAYANRLIVKVKIEDLVYIGGKYHLTKLD</sequence>
<feature type="non-terminal residue" evidence="1">
    <location>
        <position position="1"/>
    </location>
</feature>
<evidence type="ECO:0000313" key="1">
    <source>
        <dbReference type="EMBL" id="SVC41272.1"/>
    </source>
</evidence>
<name>A0A382M1P5_9ZZZZ</name>
<dbReference type="EMBL" id="UINC01089850">
    <property type="protein sequence ID" value="SVC41272.1"/>
    <property type="molecule type" value="Genomic_DNA"/>
</dbReference>
<proteinExistence type="predicted"/>
<reference evidence="1" key="1">
    <citation type="submission" date="2018-05" db="EMBL/GenBank/DDBJ databases">
        <authorList>
            <person name="Lanie J.A."/>
            <person name="Ng W.-L."/>
            <person name="Kazmierczak K.M."/>
            <person name="Andrzejewski T.M."/>
            <person name="Davidsen T.M."/>
            <person name="Wayne K.J."/>
            <person name="Tettelin H."/>
            <person name="Glass J.I."/>
            <person name="Rusch D."/>
            <person name="Podicherti R."/>
            <person name="Tsui H.-C.T."/>
            <person name="Winkler M.E."/>
        </authorList>
    </citation>
    <scope>NUCLEOTIDE SEQUENCE</scope>
</reference>
<dbReference type="AlphaFoldDB" id="A0A382M1P5"/>
<accession>A0A382M1P5</accession>
<protein>
    <submittedName>
        <fullName evidence="1">Uncharacterized protein</fullName>
    </submittedName>
</protein>